<evidence type="ECO:0000256" key="5">
    <source>
        <dbReference type="ARBA" id="ARBA00023136"/>
    </source>
</evidence>
<proteinExistence type="predicted"/>
<dbReference type="Gene3D" id="1.20.1740.10">
    <property type="entry name" value="Amino acid/polyamine transporter I"/>
    <property type="match status" value="1"/>
</dbReference>
<dbReference type="AlphaFoldDB" id="A0A7W3YL75"/>
<reference evidence="7 9" key="1">
    <citation type="submission" date="2020-07" db="EMBL/GenBank/DDBJ databases">
        <title>Description of Limosilactobacillus balticus sp. nov., Limosilactobacillus agrestis sp. nov., Limosilactobacillus albertensis sp. nov., Limosilactobacillus rudii sp. nov., Limosilactobacillus fastidiosus sp. nov., five novel Limosilactobacillus species isolated from the vertebrate gastrointestinal tract, and proposal of 6 subspecies of Limosilactobacillus reuteri adapted to the gastrointestinal tract of specific vertebrate hosts.</title>
        <authorList>
            <person name="Li F."/>
            <person name="Cheng C."/>
            <person name="Zheng J."/>
            <person name="Quevedo R.M."/>
            <person name="Li J."/>
            <person name="Roos S."/>
            <person name="Gaenzle M.G."/>
            <person name="Walter J."/>
        </authorList>
    </citation>
    <scope>NUCLEOTIDE SEQUENCE [LARGE SCALE GENOMIC DNA]</scope>
    <source>
        <strain evidence="7 9">BG-MG3-A</strain>
    </source>
</reference>
<evidence type="ECO:0000313" key="9">
    <source>
        <dbReference type="Proteomes" id="UP000534578"/>
    </source>
</evidence>
<evidence type="ECO:0000256" key="1">
    <source>
        <dbReference type="ARBA" id="ARBA00004651"/>
    </source>
</evidence>
<dbReference type="Pfam" id="PF13520">
    <property type="entry name" value="AA_permease_2"/>
    <property type="match status" value="1"/>
</dbReference>
<feature type="transmembrane region" description="Helical" evidence="6">
    <location>
        <begin position="281"/>
        <end position="310"/>
    </location>
</feature>
<evidence type="ECO:0000256" key="2">
    <source>
        <dbReference type="ARBA" id="ARBA00022475"/>
    </source>
</evidence>
<evidence type="ECO:0000256" key="4">
    <source>
        <dbReference type="ARBA" id="ARBA00022989"/>
    </source>
</evidence>
<keyword evidence="5 6" id="KW-0472">Membrane</keyword>
<dbReference type="PIRSF" id="PIRSF006060">
    <property type="entry name" value="AA_transporter"/>
    <property type="match status" value="1"/>
</dbReference>
<protein>
    <submittedName>
        <fullName evidence="7">APC family permease</fullName>
    </submittedName>
</protein>
<feature type="transmembrane region" description="Helical" evidence="6">
    <location>
        <begin position="331"/>
        <end position="347"/>
    </location>
</feature>
<dbReference type="PANTHER" id="PTHR42770">
    <property type="entry name" value="AMINO ACID TRANSPORTER-RELATED"/>
    <property type="match status" value="1"/>
</dbReference>
<dbReference type="InterPro" id="IPR002293">
    <property type="entry name" value="AA/rel_permease1"/>
</dbReference>
<reference evidence="8 10" key="2">
    <citation type="submission" date="2021-12" db="EMBL/GenBank/DDBJ databases">
        <title>A phylogenomic analysis of Limosilactobacillus reuteri reveals ancient and stable evolutionary relationships with rodents and birds and zoonotic transmission to humans.</title>
        <authorList>
            <person name="Li F."/>
            <person name="Li X."/>
            <person name="Cheng C."/>
            <person name="Tollenaar S."/>
            <person name="Zhang J.S."/>
            <person name="Simpson D."/>
            <person name="Tasseva G."/>
            <person name="Perez-Munoz M.E."/>
            <person name="Frese S."/>
            <person name="Gaenzle M.G."/>
            <person name="Walter J."/>
            <person name="Zheng J."/>
        </authorList>
    </citation>
    <scope>NUCLEOTIDE SEQUENCE [LARGE SCALE GENOMIC DNA]</scope>
    <source>
        <strain evidence="8 10">BG-MG3-B</strain>
    </source>
</reference>
<feature type="transmembrane region" description="Helical" evidence="6">
    <location>
        <begin position="45"/>
        <end position="68"/>
    </location>
</feature>
<sequence>MVNISNQKSTPKKLSFMSIYFLGINGVIGSGTFLLPSVIYRYMNLSAVAVLLCTAVTVSLIALCYADLSSRFAGSGAAWLYSYHAFGRFTGYELGIFTWFLGCCTLSAEIVALLTTLKSFLPIFNRPLIYGVAALGLIILFAIINFFGRSLVKLVNNVSAAAKILTLIIFIVVGVFFIHKANFSPVIPQAALKGPMPFIRHFGEAFTPIFYLFTGFSFLPIAAKQMNNPEKNIPRVLIAVMVSVTILDALMMTVAVGLSGTKLGGYSTPLANALGTAIGKWGYAFIIFGMLVSIFGVAFSASFNTPSLIASMANEHGMLPKFIGKKNKHDAPWVGILLTSILSALFATQSYLFLVSCTVLASFIQYVPSILAVIKFEHSNEYPTHGFKLPGKYLIPSFALLVSCYMVTNFTAKTLFVGTVIAILAAAAYFFIKKDRSYEEKHIKWLEDLRNRDKKEEQLNKSAVQKN</sequence>
<feature type="transmembrane region" description="Helical" evidence="6">
    <location>
        <begin position="89"/>
        <end position="108"/>
    </location>
</feature>
<dbReference type="EMBL" id="JAJPDE010000066">
    <property type="protein sequence ID" value="MCD7130932.1"/>
    <property type="molecule type" value="Genomic_DNA"/>
</dbReference>
<gene>
    <name evidence="7" type="ORF">H5R92_06210</name>
    <name evidence="8" type="ORF">LTY36_06995</name>
</gene>
<keyword evidence="10" id="KW-1185">Reference proteome</keyword>
<feature type="transmembrane region" description="Helical" evidence="6">
    <location>
        <begin position="20"/>
        <end position="39"/>
    </location>
</feature>
<evidence type="ECO:0000313" key="7">
    <source>
        <dbReference type="EMBL" id="MBB1095778.1"/>
    </source>
</evidence>
<comment type="caution">
    <text evidence="7">The sequence shown here is derived from an EMBL/GenBank/DDBJ whole genome shotgun (WGS) entry which is preliminary data.</text>
</comment>
<dbReference type="PANTHER" id="PTHR42770:SF18">
    <property type="entry name" value="ARGININE_AGMATINE ANTIPORTER"/>
    <property type="match status" value="1"/>
</dbReference>
<dbReference type="GO" id="GO:0022857">
    <property type="term" value="F:transmembrane transporter activity"/>
    <property type="evidence" value="ECO:0007669"/>
    <property type="project" value="InterPro"/>
</dbReference>
<dbReference type="EMBL" id="JACIVE010000055">
    <property type="protein sequence ID" value="MBB1095778.1"/>
    <property type="molecule type" value="Genomic_DNA"/>
</dbReference>
<feature type="transmembrane region" description="Helical" evidence="6">
    <location>
        <begin position="128"/>
        <end position="148"/>
    </location>
</feature>
<comment type="subcellular location">
    <subcellularLocation>
        <location evidence="1">Cell membrane</location>
        <topology evidence="1">Multi-pass membrane protein</topology>
    </subcellularLocation>
</comment>
<dbReference type="Proteomes" id="UP001199710">
    <property type="component" value="Unassembled WGS sequence"/>
</dbReference>
<keyword evidence="3 6" id="KW-0812">Transmembrane</keyword>
<evidence type="ECO:0000256" key="3">
    <source>
        <dbReference type="ARBA" id="ARBA00022692"/>
    </source>
</evidence>
<evidence type="ECO:0000256" key="6">
    <source>
        <dbReference type="SAM" id="Phobius"/>
    </source>
</evidence>
<evidence type="ECO:0000313" key="10">
    <source>
        <dbReference type="Proteomes" id="UP001199710"/>
    </source>
</evidence>
<dbReference type="GO" id="GO:0005886">
    <property type="term" value="C:plasma membrane"/>
    <property type="evidence" value="ECO:0007669"/>
    <property type="project" value="UniProtKB-SubCell"/>
</dbReference>
<organism evidence="7 9">
    <name type="scientific">Limosilactobacillus agrestis</name>
    <dbReference type="NCBI Taxonomy" id="2759748"/>
    <lineage>
        <taxon>Bacteria</taxon>
        <taxon>Bacillati</taxon>
        <taxon>Bacillota</taxon>
        <taxon>Bacilli</taxon>
        <taxon>Lactobacillales</taxon>
        <taxon>Lactobacillaceae</taxon>
        <taxon>Limosilactobacillus</taxon>
    </lineage>
</organism>
<evidence type="ECO:0000313" key="8">
    <source>
        <dbReference type="EMBL" id="MCD7130932.1"/>
    </source>
</evidence>
<keyword evidence="2" id="KW-1003">Cell membrane</keyword>
<feature type="transmembrane region" description="Helical" evidence="6">
    <location>
        <begin position="235"/>
        <end position="261"/>
    </location>
</feature>
<accession>A0A7W3YL75</accession>
<keyword evidence="4 6" id="KW-1133">Transmembrane helix</keyword>
<name>A0A7W3YL75_9LACO</name>
<feature type="transmembrane region" description="Helical" evidence="6">
    <location>
        <begin position="205"/>
        <end position="223"/>
    </location>
</feature>
<dbReference type="InterPro" id="IPR050367">
    <property type="entry name" value="APC_superfamily"/>
</dbReference>
<feature type="transmembrane region" description="Helical" evidence="6">
    <location>
        <begin position="414"/>
        <end position="432"/>
    </location>
</feature>
<feature type="transmembrane region" description="Helical" evidence="6">
    <location>
        <begin position="160"/>
        <end position="178"/>
    </location>
</feature>
<dbReference type="Proteomes" id="UP000534578">
    <property type="component" value="Unassembled WGS sequence"/>
</dbReference>